<comment type="caution">
    <text evidence="1">The sequence shown here is derived from an EMBL/GenBank/DDBJ whole genome shotgun (WGS) entry which is preliminary data.</text>
</comment>
<reference evidence="1 2" key="1">
    <citation type="submission" date="2020-08" db="EMBL/GenBank/DDBJ databases">
        <title>Sequencing the genomes of 1000 actinobacteria strains.</title>
        <authorList>
            <person name="Klenk H.-P."/>
        </authorList>
    </citation>
    <scope>NUCLEOTIDE SEQUENCE [LARGE SCALE GENOMIC DNA]</scope>
    <source>
        <strain evidence="1 2">DSM 41654</strain>
    </source>
</reference>
<dbReference type="InterPro" id="IPR014710">
    <property type="entry name" value="RmlC-like_jellyroll"/>
</dbReference>
<dbReference type="InterPro" id="IPR010282">
    <property type="entry name" value="Uncharacterised_HutD/Ves"/>
</dbReference>
<dbReference type="CDD" id="cd20293">
    <property type="entry name" value="cupin_HutD_N"/>
    <property type="match status" value="1"/>
</dbReference>
<dbReference type="Pfam" id="PF05962">
    <property type="entry name" value="HutD"/>
    <property type="match status" value="1"/>
</dbReference>
<dbReference type="Proteomes" id="UP000540506">
    <property type="component" value="Unassembled WGS sequence"/>
</dbReference>
<accession>A0A7W7QY52</accession>
<protein>
    <recommendedName>
        <fullName evidence="3">HutD family protein</fullName>
    </recommendedName>
</protein>
<dbReference type="SUPFAM" id="SSF51182">
    <property type="entry name" value="RmlC-like cupins"/>
    <property type="match status" value="1"/>
</dbReference>
<dbReference type="PANTHER" id="PTHR37943">
    <property type="entry name" value="PROTEIN VES"/>
    <property type="match status" value="1"/>
</dbReference>
<proteinExistence type="predicted"/>
<sequence>MTIQQLPAAARIPSPWRNGGGVTREVAADPAGAWRVSLALVAADGAFSLFPEFARVLTVVEGAGLELTVGDAAPVTLTPLRPFAFPGHLPTTARLLDGPVTALNLMTRDPGATVTLTPGGGELRPAPGGAVLALALDGYDAVLVEHPCTAPGPDGRGVLIEL</sequence>
<evidence type="ECO:0000313" key="2">
    <source>
        <dbReference type="Proteomes" id="UP000540506"/>
    </source>
</evidence>
<dbReference type="InterPro" id="IPR011051">
    <property type="entry name" value="RmlC_Cupin_sf"/>
</dbReference>
<organism evidence="1 2">
    <name type="scientific">Kitasatospora kifunensis</name>
    <name type="common">Streptomyces kifunensis</name>
    <dbReference type="NCBI Taxonomy" id="58351"/>
    <lineage>
        <taxon>Bacteria</taxon>
        <taxon>Bacillati</taxon>
        <taxon>Actinomycetota</taxon>
        <taxon>Actinomycetes</taxon>
        <taxon>Kitasatosporales</taxon>
        <taxon>Streptomycetaceae</taxon>
        <taxon>Kitasatospora</taxon>
    </lineage>
</organism>
<dbReference type="Gene3D" id="2.60.120.10">
    <property type="entry name" value="Jelly Rolls"/>
    <property type="match status" value="1"/>
</dbReference>
<dbReference type="AlphaFoldDB" id="A0A7W7QY52"/>
<dbReference type="RefSeq" id="WP_184934077.1">
    <property type="nucleotide sequence ID" value="NZ_JACHJV010000001.1"/>
</dbReference>
<keyword evidence="2" id="KW-1185">Reference proteome</keyword>
<dbReference type="PANTHER" id="PTHR37943:SF1">
    <property type="entry name" value="PROTEIN VES"/>
    <property type="match status" value="1"/>
</dbReference>
<evidence type="ECO:0008006" key="3">
    <source>
        <dbReference type="Google" id="ProtNLM"/>
    </source>
</evidence>
<evidence type="ECO:0000313" key="1">
    <source>
        <dbReference type="EMBL" id="MBB4921800.1"/>
    </source>
</evidence>
<dbReference type="EMBL" id="JACHJV010000001">
    <property type="protein sequence ID" value="MBB4921800.1"/>
    <property type="molecule type" value="Genomic_DNA"/>
</dbReference>
<name>A0A7W7QY52_KITKI</name>
<gene>
    <name evidence="1" type="ORF">FHR34_000793</name>
</gene>